<gene>
    <name evidence="1" type="ORF">THER5_2005</name>
</gene>
<name>A0A087E2W9_9BIFI</name>
<dbReference type="Proteomes" id="UP000029003">
    <property type="component" value="Unassembled WGS sequence"/>
</dbReference>
<protein>
    <submittedName>
        <fullName evidence="1">Uncharacterized protein</fullName>
    </submittedName>
</protein>
<sequence>MPRPCWRVAESGCGRECLQSSAVRTGGLTSVSCVFAVLDGAWQRVSQLTVVPRGLHLRYLRADRFDTASTTRGISTTLLRVSGADEHRYARYGRASTTDTADTHSERMVSRCIKTAPEGYRTKCVSGGGSVGGAVAFGASWSVHPANLAHSSRPYALHRNGSTLIPDTHSGRARK</sequence>
<evidence type="ECO:0000313" key="2">
    <source>
        <dbReference type="Proteomes" id="UP000029003"/>
    </source>
</evidence>
<proteinExistence type="predicted"/>
<evidence type="ECO:0000313" key="1">
    <source>
        <dbReference type="EMBL" id="KFJ02120.1"/>
    </source>
</evidence>
<accession>A0A087E2W9</accession>
<dbReference type="EMBL" id="JGZT01000007">
    <property type="protein sequence ID" value="KFJ02120.1"/>
    <property type="molecule type" value="Genomic_DNA"/>
</dbReference>
<reference evidence="1 2" key="1">
    <citation type="submission" date="2014-03" db="EMBL/GenBank/DDBJ databases">
        <title>Genomics of Bifidobacteria.</title>
        <authorList>
            <person name="Ventura M."/>
            <person name="Milani C."/>
            <person name="Lugli G.A."/>
        </authorList>
    </citation>
    <scope>NUCLEOTIDE SEQUENCE [LARGE SCALE GENOMIC DNA]</scope>
    <source>
        <strain evidence="1 2">LMG 21395</strain>
    </source>
</reference>
<organism evidence="1 2">
    <name type="scientific">Bifidobacterium thermacidophilum subsp. thermacidophilum</name>
    <dbReference type="NCBI Taxonomy" id="79262"/>
    <lineage>
        <taxon>Bacteria</taxon>
        <taxon>Bacillati</taxon>
        <taxon>Actinomycetota</taxon>
        <taxon>Actinomycetes</taxon>
        <taxon>Bifidobacteriales</taxon>
        <taxon>Bifidobacteriaceae</taxon>
        <taxon>Bifidobacterium</taxon>
    </lineage>
</organism>
<comment type="caution">
    <text evidence="1">The sequence shown here is derived from an EMBL/GenBank/DDBJ whole genome shotgun (WGS) entry which is preliminary data.</text>
</comment>
<dbReference type="AlphaFoldDB" id="A0A087E2W9"/>